<dbReference type="InterPro" id="IPR025314">
    <property type="entry name" value="DUF4219"/>
</dbReference>
<dbReference type="Proteomes" id="UP000663760">
    <property type="component" value="Chromosome 14"/>
</dbReference>
<keyword evidence="2" id="KW-1185">Reference proteome</keyword>
<sequence length="76" mass="8725">MAKKGGEMSTSSERGVEMVSPAPSLMLSKTNYRVWAMRMEVFLDSHELWQAIVSENVLKKKDHLTLSVIFEAVRRR</sequence>
<reference evidence="1" key="1">
    <citation type="submission" date="2020-02" db="EMBL/GenBank/DDBJ databases">
        <authorList>
            <person name="Scholz U."/>
            <person name="Mascher M."/>
            <person name="Fiebig A."/>
        </authorList>
    </citation>
    <scope>NUCLEOTIDE SEQUENCE</scope>
</reference>
<gene>
    <name evidence="1" type="ORF">SI8410_14018167</name>
</gene>
<accession>A0A7I8LBW0</accession>
<dbReference type="Pfam" id="PF13961">
    <property type="entry name" value="DUF4219"/>
    <property type="match status" value="1"/>
</dbReference>
<organism evidence="1 2">
    <name type="scientific">Spirodela intermedia</name>
    <name type="common">Intermediate duckweed</name>
    <dbReference type="NCBI Taxonomy" id="51605"/>
    <lineage>
        <taxon>Eukaryota</taxon>
        <taxon>Viridiplantae</taxon>
        <taxon>Streptophyta</taxon>
        <taxon>Embryophyta</taxon>
        <taxon>Tracheophyta</taxon>
        <taxon>Spermatophyta</taxon>
        <taxon>Magnoliopsida</taxon>
        <taxon>Liliopsida</taxon>
        <taxon>Araceae</taxon>
        <taxon>Lemnoideae</taxon>
        <taxon>Spirodela</taxon>
    </lineage>
</organism>
<dbReference type="OrthoDB" id="1736387at2759"/>
<name>A0A7I8LBW0_SPIIN</name>
<protein>
    <submittedName>
        <fullName evidence="1">Uncharacterized protein</fullName>
    </submittedName>
</protein>
<evidence type="ECO:0000313" key="2">
    <source>
        <dbReference type="Proteomes" id="UP000663760"/>
    </source>
</evidence>
<dbReference type="EMBL" id="LR746277">
    <property type="protein sequence ID" value="CAA7407489.1"/>
    <property type="molecule type" value="Genomic_DNA"/>
</dbReference>
<proteinExistence type="predicted"/>
<dbReference type="AlphaFoldDB" id="A0A7I8LBW0"/>
<evidence type="ECO:0000313" key="1">
    <source>
        <dbReference type="EMBL" id="CAA7407489.1"/>
    </source>
</evidence>